<organism evidence="2 3">
    <name type="scientific">Rubellicoccus peritrichatus</name>
    <dbReference type="NCBI Taxonomy" id="3080537"/>
    <lineage>
        <taxon>Bacteria</taxon>
        <taxon>Pseudomonadati</taxon>
        <taxon>Verrucomicrobiota</taxon>
        <taxon>Opitutia</taxon>
        <taxon>Puniceicoccales</taxon>
        <taxon>Cerasicoccaceae</taxon>
        <taxon>Rubellicoccus</taxon>
    </lineage>
</organism>
<accession>A0AAQ3L6U4</accession>
<protein>
    <recommendedName>
        <fullName evidence="4">AMIN domain-containing protein</fullName>
    </recommendedName>
</protein>
<evidence type="ECO:0000256" key="1">
    <source>
        <dbReference type="SAM" id="SignalP"/>
    </source>
</evidence>
<dbReference type="EMBL" id="CP136920">
    <property type="protein sequence ID" value="WOO40086.1"/>
    <property type="molecule type" value="Genomic_DNA"/>
</dbReference>
<evidence type="ECO:0000313" key="3">
    <source>
        <dbReference type="Proteomes" id="UP001304300"/>
    </source>
</evidence>
<feature type="chain" id="PRO_5042891527" description="AMIN domain-containing protein" evidence="1">
    <location>
        <begin position="26"/>
        <end position="241"/>
    </location>
</feature>
<keyword evidence="1" id="KW-0732">Signal</keyword>
<reference evidence="2 3" key="1">
    <citation type="submission" date="2023-10" db="EMBL/GenBank/DDBJ databases">
        <title>Rubellicoccus peritrichatus gen. nov., sp. nov., isolated from an algae of coral reef tank.</title>
        <authorList>
            <person name="Luo J."/>
        </authorList>
    </citation>
    <scope>NUCLEOTIDE SEQUENCE [LARGE SCALE GENOMIC DNA]</scope>
    <source>
        <strain evidence="2 3">CR14</strain>
    </source>
</reference>
<dbReference type="Proteomes" id="UP001304300">
    <property type="component" value="Chromosome"/>
</dbReference>
<feature type="signal peptide" evidence="1">
    <location>
        <begin position="1"/>
        <end position="25"/>
    </location>
</feature>
<evidence type="ECO:0008006" key="4">
    <source>
        <dbReference type="Google" id="ProtNLM"/>
    </source>
</evidence>
<evidence type="ECO:0000313" key="2">
    <source>
        <dbReference type="EMBL" id="WOO40086.1"/>
    </source>
</evidence>
<dbReference type="KEGG" id="puo:RZN69_15805"/>
<dbReference type="AlphaFoldDB" id="A0AAQ3L6U4"/>
<name>A0AAQ3L6U4_9BACT</name>
<keyword evidence="3" id="KW-1185">Reference proteome</keyword>
<proteinExistence type="predicted"/>
<gene>
    <name evidence="2" type="ORF">RZN69_15805</name>
</gene>
<sequence>MVKSRRSLGKALLVFCAIASITASAQSVDEPVRFRLLSLFGSLSFLYETEDGPKRMYTSSSSFSSWYEAPDNRRLNFYREVPAPEPELPPVKHTLADLTLPSGPGPFLVVLMKKSDGEGLNSIILDHSLEAHPPSRYRAFNFSKRRMAVRLAEQDILLEPSGSALVNYPEGRKTWLKIAVDQPDTGWIKVVSKPRPVDNQTRSTIVILDIPPSVRDLDPIGVIVREVREQIVEGEQGSTLQ</sequence>
<dbReference type="RefSeq" id="WP_317832189.1">
    <property type="nucleotide sequence ID" value="NZ_CP136920.1"/>
</dbReference>